<dbReference type="AlphaFoldDB" id="A0AA46AHB1"/>
<organism evidence="2 3">
    <name type="scientific">Anoxynatronum buryatiense</name>
    <dbReference type="NCBI Taxonomy" id="489973"/>
    <lineage>
        <taxon>Bacteria</taxon>
        <taxon>Bacillati</taxon>
        <taxon>Bacillota</taxon>
        <taxon>Clostridia</taxon>
        <taxon>Eubacteriales</taxon>
        <taxon>Clostridiaceae</taxon>
        <taxon>Anoxynatronum</taxon>
    </lineage>
</organism>
<keyword evidence="3" id="KW-1185">Reference proteome</keyword>
<evidence type="ECO:0000313" key="3">
    <source>
        <dbReference type="Proteomes" id="UP001158066"/>
    </source>
</evidence>
<name>A0AA46AHB1_9CLOT</name>
<sequence length="635" mass="73788">MSSELMLYYMLAENVEKNLDFIDSLLPFVEYCLFDKVPDKITTEVLKSCVTSKYDMSLTAANYEDILNRLEAKGLVYKAEAEGIVYYEPVKGYKDQEVLKRGEEFTNALDKICKDVIIFAKESMGEEISPMGVNDKMLKYLEKNIDVLISEDLAALNGVKDNSKEDVLFSLYFVEQYEKQEPFNEAIEQLKTLLKGVVAYKYIHYTNNKDKKLEGLKVVLDSPLLIYALGYAGDLRRDLVRELCDTLKSLDAKVYCYEHSVSEARNNLIACENIMQYKDPSYGDMRLTVDHFLSKKNSKTEIFEAIKNIKASIKEIGIEIYPEEFYERADHARFIDEKRLADQINEGFNNTDLNVERGEHDAKAINMTQLLRNNKQPSNLFESEAVFVTKNRKLVYISTSFLNEDDYTIPTTIHYTTLATKLLLMNGIKEPKLPLSIIMERCYSAVAPKNETWDAYIKQLNEAHKAGEIKEIDYMMYRSEMRSRRYLLKKELDDSVSSISIEEVMRYEEAKIAKEKEAVRQEEEKKYNEKLDQERQSKNEVEKHYSKVLNNIEKFKDDERTRIEKKYKKRKWGAVVVIALFTIFQNIFDNTVAKVIFALIAAIGSMFIQEILKKKELDDIDKRIDQVDATIQSEN</sequence>
<gene>
    <name evidence="2" type="ORF">SAMN06296020_10178</name>
</gene>
<feature type="coiled-coil region" evidence="1">
    <location>
        <begin position="504"/>
        <end position="558"/>
    </location>
</feature>
<accession>A0AA46AHB1</accession>
<reference evidence="2" key="1">
    <citation type="submission" date="2017-05" db="EMBL/GenBank/DDBJ databases">
        <authorList>
            <person name="Varghese N."/>
            <person name="Submissions S."/>
        </authorList>
    </citation>
    <scope>NUCLEOTIDE SEQUENCE</scope>
    <source>
        <strain evidence="2">Su22</strain>
    </source>
</reference>
<protein>
    <submittedName>
        <fullName evidence="2">Uncharacterized protein</fullName>
    </submittedName>
</protein>
<dbReference type="RefSeq" id="WP_283407443.1">
    <property type="nucleotide sequence ID" value="NZ_FXUF01000001.1"/>
</dbReference>
<evidence type="ECO:0000256" key="1">
    <source>
        <dbReference type="SAM" id="Coils"/>
    </source>
</evidence>
<proteinExistence type="predicted"/>
<evidence type="ECO:0000313" key="2">
    <source>
        <dbReference type="EMBL" id="SMP38281.1"/>
    </source>
</evidence>
<dbReference type="Proteomes" id="UP001158066">
    <property type="component" value="Unassembled WGS sequence"/>
</dbReference>
<dbReference type="EMBL" id="FXUF01000001">
    <property type="protein sequence ID" value="SMP38281.1"/>
    <property type="molecule type" value="Genomic_DNA"/>
</dbReference>
<keyword evidence="1" id="KW-0175">Coiled coil</keyword>
<comment type="caution">
    <text evidence="2">The sequence shown here is derived from an EMBL/GenBank/DDBJ whole genome shotgun (WGS) entry which is preliminary data.</text>
</comment>